<accession>A0A6I1FF22</accession>
<evidence type="ECO:0000313" key="3">
    <source>
        <dbReference type="Proteomes" id="UP000429595"/>
    </source>
</evidence>
<evidence type="ECO:0000256" key="1">
    <source>
        <dbReference type="SAM" id="Phobius"/>
    </source>
</evidence>
<dbReference type="EMBL" id="WEIO01000005">
    <property type="protein sequence ID" value="KAB7706617.1"/>
    <property type="molecule type" value="Genomic_DNA"/>
</dbReference>
<gene>
    <name evidence="2" type="ORF">F9802_10495</name>
</gene>
<protein>
    <submittedName>
        <fullName evidence="2">Uncharacterized protein</fullName>
    </submittedName>
</protein>
<dbReference type="AlphaFoldDB" id="A0A6I1FF22"/>
<keyword evidence="1" id="KW-1133">Transmembrane helix</keyword>
<reference evidence="2 3" key="1">
    <citation type="submission" date="2019-10" db="EMBL/GenBank/DDBJ databases">
        <title>Bacillus aerolatum sp. nov., isolated from bioaerosol of sport playgrounds.</title>
        <authorList>
            <person name="Chen P."/>
            <person name="Zhang G."/>
        </authorList>
    </citation>
    <scope>NUCLEOTIDE SEQUENCE [LARGE SCALE GENOMIC DNA]</scope>
    <source>
        <strain evidence="2 3">CX253</strain>
    </source>
</reference>
<keyword evidence="3" id="KW-1185">Reference proteome</keyword>
<keyword evidence="1" id="KW-0472">Membrane</keyword>
<organism evidence="2 3">
    <name type="scientific">Bacillus aerolatus</name>
    <dbReference type="NCBI Taxonomy" id="2653354"/>
    <lineage>
        <taxon>Bacteria</taxon>
        <taxon>Bacillati</taxon>
        <taxon>Bacillota</taxon>
        <taxon>Bacilli</taxon>
        <taxon>Bacillales</taxon>
        <taxon>Bacillaceae</taxon>
        <taxon>Bacillus</taxon>
    </lineage>
</organism>
<comment type="caution">
    <text evidence="2">The sequence shown here is derived from an EMBL/GenBank/DDBJ whole genome shotgun (WGS) entry which is preliminary data.</text>
</comment>
<keyword evidence="1" id="KW-0812">Transmembrane</keyword>
<sequence>MKYNAKAYASIVAAVVSVLFLIIGYTSVTSHLTIVEATNACYDMNGNPSVEKDLFGFNWSFSCKED</sequence>
<proteinExistence type="predicted"/>
<dbReference type="RefSeq" id="WP_152151683.1">
    <property type="nucleotide sequence ID" value="NZ_WEIO01000005.1"/>
</dbReference>
<evidence type="ECO:0000313" key="2">
    <source>
        <dbReference type="EMBL" id="KAB7706617.1"/>
    </source>
</evidence>
<feature type="transmembrane region" description="Helical" evidence="1">
    <location>
        <begin position="7"/>
        <end position="28"/>
    </location>
</feature>
<dbReference type="Proteomes" id="UP000429595">
    <property type="component" value="Unassembled WGS sequence"/>
</dbReference>
<name>A0A6I1FF22_9BACI</name>